<dbReference type="EMBL" id="NBWU01000001">
    <property type="protein sequence ID" value="PCE66094.1"/>
    <property type="molecule type" value="Genomic_DNA"/>
</dbReference>
<evidence type="ECO:0000313" key="1">
    <source>
        <dbReference type="EMBL" id="PCE66094.1"/>
    </source>
</evidence>
<accession>A0A2A4GDN2</accession>
<dbReference type="OrthoDB" id="4761849at2"/>
<evidence type="ECO:0008006" key="3">
    <source>
        <dbReference type="Google" id="ProtNLM"/>
    </source>
</evidence>
<dbReference type="Gene3D" id="3.40.50.1820">
    <property type="entry name" value="alpha/beta hydrolase"/>
    <property type="match status" value="1"/>
</dbReference>
<proteinExistence type="predicted"/>
<comment type="caution">
    <text evidence="1">The sequence shown here is derived from an EMBL/GenBank/DDBJ whole genome shotgun (WGS) entry which is preliminary data.</text>
</comment>
<name>A0A2A4GDN2_9FLAO</name>
<dbReference type="PROSITE" id="PS51257">
    <property type="entry name" value="PROKAR_LIPOPROTEIN"/>
    <property type="match status" value="1"/>
</dbReference>
<dbReference type="SUPFAM" id="SSF53474">
    <property type="entry name" value="alpha/beta-Hydrolases"/>
    <property type="match status" value="1"/>
</dbReference>
<dbReference type="AlphaFoldDB" id="A0A2A4GDN2"/>
<gene>
    <name evidence="1" type="ORF">B7P33_01995</name>
</gene>
<organism evidence="1 2">
    <name type="scientific">Sediminicola luteus</name>
    <dbReference type="NCBI Taxonomy" id="319238"/>
    <lineage>
        <taxon>Bacteria</taxon>
        <taxon>Pseudomonadati</taxon>
        <taxon>Bacteroidota</taxon>
        <taxon>Flavobacteriia</taxon>
        <taxon>Flavobacteriales</taxon>
        <taxon>Flavobacteriaceae</taxon>
        <taxon>Sediminicola</taxon>
    </lineage>
</organism>
<evidence type="ECO:0000313" key="2">
    <source>
        <dbReference type="Proteomes" id="UP000219559"/>
    </source>
</evidence>
<dbReference type="RefSeq" id="WP_097441618.1">
    <property type="nucleotide sequence ID" value="NZ_NBWU01000001.1"/>
</dbReference>
<sequence length="266" mass="29580">MKNRISCLVLVLLGLYGCSKDEETGDNQGQAVEIKVKEEFLTQVTQDPGFITELGGMEVSFVLPKGEPKQLALYLHGDGGTHPHLGAVYRQVEYARNHNIILVVPTANAFKTRESGEKIPSWAKVQDTEGLSVILDAFIEKYDLPADKLLVETVSGGSHYYTNEFIHRSGDTYQAAAFVVCGGYRASGGFLWDVQANSEARDKHHIHFDYGTGDFLLKNIEESIAFYSDLGFRVTVPENLGEELHCGTDYSQGTIDFWENYTLAKE</sequence>
<dbReference type="Proteomes" id="UP000219559">
    <property type="component" value="Unassembled WGS sequence"/>
</dbReference>
<dbReference type="InterPro" id="IPR029058">
    <property type="entry name" value="AB_hydrolase_fold"/>
</dbReference>
<reference evidence="1 2" key="1">
    <citation type="submission" date="2017-04" db="EMBL/GenBank/DDBJ databases">
        <title>A new member of the family Flavobacteriaceae isolated from ascidians.</title>
        <authorList>
            <person name="Chen L."/>
        </authorList>
    </citation>
    <scope>NUCLEOTIDE SEQUENCE [LARGE SCALE GENOMIC DNA]</scope>
    <source>
        <strain evidence="1 2">HQA918</strain>
    </source>
</reference>
<keyword evidence="2" id="KW-1185">Reference proteome</keyword>
<protein>
    <recommendedName>
        <fullName evidence="3">Alpha/beta hydrolase</fullName>
    </recommendedName>
</protein>